<reference evidence="1" key="1">
    <citation type="submission" date="2013-12" db="EMBL/GenBank/DDBJ databases">
        <title>The Genome Sequence of Aphanomyces astaci APO3.</title>
        <authorList>
            <consortium name="The Broad Institute Genomics Platform"/>
            <person name="Russ C."/>
            <person name="Tyler B."/>
            <person name="van West P."/>
            <person name="Dieguez-Uribeondo J."/>
            <person name="Young S.K."/>
            <person name="Zeng Q."/>
            <person name="Gargeya S."/>
            <person name="Fitzgerald M."/>
            <person name="Abouelleil A."/>
            <person name="Alvarado L."/>
            <person name="Chapman S.B."/>
            <person name="Gainer-Dewar J."/>
            <person name="Goldberg J."/>
            <person name="Griggs A."/>
            <person name="Gujja S."/>
            <person name="Hansen M."/>
            <person name="Howarth C."/>
            <person name="Imamovic A."/>
            <person name="Ireland A."/>
            <person name="Larimer J."/>
            <person name="McCowan C."/>
            <person name="Murphy C."/>
            <person name="Pearson M."/>
            <person name="Poon T.W."/>
            <person name="Priest M."/>
            <person name="Roberts A."/>
            <person name="Saif S."/>
            <person name="Shea T."/>
            <person name="Sykes S."/>
            <person name="Wortman J."/>
            <person name="Nusbaum C."/>
            <person name="Birren B."/>
        </authorList>
    </citation>
    <scope>NUCLEOTIDE SEQUENCE [LARGE SCALE GENOMIC DNA]</scope>
    <source>
        <strain evidence="1">APO3</strain>
    </source>
</reference>
<dbReference type="EMBL" id="KI913145">
    <property type="protein sequence ID" value="ETV74263.1"/>
    <property type="molecule type" value="Genomic_DNA"/>
</dbReference>
<dbReference type="RefSeq" id="XP_009836369.1">
    <property type="nucleotide sequence ID" value="XM_009838067.1"/>
</dbReference>
<dbReference type="GeneID" id="20813193"/>
<gene>
    <name evidence="1" type="ORF">H257_11197</name>
</gene>
<evidence type="ECO:0000313" key="1">
    <source>
        <dbReference type="EMBL" id="ETV74263.1"/>
    </source>
</evidence>
<name>W4G5Q4_APHAT</name>
<organism evidence="1">
    <name type="scientific">Aphanomyces astaci</name>
    <name type="common">Crayfish plague agent</name>
    <dbReference type="NCBI Taxonomy" id="112090"/>
    <lineage>
        <taxon>Eukaryota</taxon>
        <taxon>Sar</taxon>
        <taxon>Stramenopiles</taxon>
        <taxon>Oomycota</taxon>
        <taxon>Saprolegniomycetes</taxon>
        <taxon>Saprolegniales</taxon>
        <taxon>Verrucalvaceae</taxon>
        <taxon>Aphanomyces</taxon>
    </lineage>
</organism>
<protein>
    <submittedName>
        <fullName evidence="1">Uncharacterized protein</fullName>
    </submittedName>
</protein>
<sequence>MKLAIPHSIIQPVSVPYTSLPHFAFAMGATKTSCATALAHQSHHDIATQPSAQHNWCWQRQQRQHGYGGGCGASTSMDAALAAWTFLGKRQLDRGGNGGDCGSSIGLGMVNYDATSRPSILIKAPRTTTVVRPRLELLEG</sequence>
<accession>W4G5Q4</accession>
<dbReference type="VEuPathDB" id="FungiDB:H257_11197"/>
<dbReference type="AlphaFoldDB" id="W4G5Q4"/>
<proteinExistence type="predicted"/>